<organism evidence="2 4">
    <name type="scientific">Haladaptatus paucihalophilus DX253</name>
    <dbReference type="NCBI Taxonomy" id="797209"/>
    <lineage>
        <taxon>Archaea</taxon>
        <taxon>Methanobacteriati</taxon>
        <taxon>Methanobacteriota</taxon>
        <taxon>Stenosarchaea group</taxon>
        <taxon>Halobacteria</taxon>
        <taxon>Halobacteriales</taxon>
        <taxon>Haladaptataceae</taxon>
        <taxon>Haladaptatus</taxon>
    </lineage>
</organism>
<dbReference type="AlphaFoldDB" id="E7R035"/>
<dbReference type="GeneID" id="300003232"/>
<evidence type="ECO:0000256" key="1">
    <source>
        <dbReference type="SAM" id="Phobius"/>
    </source>
</evidence>
<dbReference type="PATRIC" id="fig|797209.4.peg.4351"/>
<dbReference type="RefSeq" id="WP_007983654.1">
    <property type="nucleotide sequence ID" value="NZ_AEMG01000030.1"/>
</dbReference>
<dbReference type="EMBL" id="AEMG01000030">
    <property type="protein sequence ID" value="EFW89929.1"/>
    <property type="molecule type" value="Genomic_DNA"/>
</dbReference>
<keyword evidence="1" id="KW-0472">Membrane</keyword>
<evidence type="ECO:0000313" key="5">
    <source>
        <dbReference type="Proteomes" id="UP000184203"/>
    </source>
</evidence>
<reference evidence="5" key="3">
    <citation type="submission" date="2016-11" db="EMBL/GenBank/DDBJ databases">
        <authorList>
            <person name="Varghese N."/>
            <person name="Submissions S."/>
        </authorList>
    </citation>
    <scope>NUCLEOTIDE SEQUENCE [LARGE SCALE GENOMIC DNA]</scope>
    <source>
        <strain evidence="5">DX253</strain>
    </source>
</reference>
<proteinExistence type="predicted"/>
<reference evidence="3" key="2">
    <citation type="submission" date="2016-11" db="EMBL/GenBank/DDBJ databases">
        <authorList>
            <person name="Jaros S."/>
            <person name="Januszkiewicz K."/>
            <person name="Wedrychowicz H."/>
        </authorList>
    </citation>
    <scope>NUCLEOTIDE SEQUENCE [LARGE SCALE GENOMIC DNA]</scope>
    <source>
        <strain evidence="3">DX253</strain>
    </source>
</reference>
<keyword evidence="5" id="KW-1185">Reference proteome</keyword>
<feature type="transmembrane region" description="Helical" evidence="1">
    <location>
        <begin position="20"/>
        <end position="39"/>
    </location>
</feature>
<protein>
    <submittedName>
        <fullName evidence="2">Uncharacterized protein</fullName>
    </submittedName>
</protein>
<evidence type="ECO:0000313" key="2">
    <source>
        <dbReference type="EMBL" id="EFW89929.1"/>
    </source>
</evidence>
<accession>E7R035</accession>
<evidence type="ECO:0000313" key="3">
    <source>
        <dbReference type="EMBL" id="SHK58489.1"/>
    </source>
</evidence>
<dbReference type="Proteomes" id="UP000003751">
    <property type="component" value="Unassembled WGS sequence"/>
</dbReference>
<dbReference type="Proteomes" id="UP000184203">
    <property type="component" value="Unassembled WGS sequence"/>
</dbReference>
<dbReference type="EMBL" id="FRAN01000002">
    <property type="protein sequence ID" value="SHK58489.1"/>
    <property type="molecule type" value="Genomic_DNA"/>
</dbReference>
<keyword evidence="1" id="KW-1133">Transmembrane helix</keyword>
<reference evidence="2 4" key="1">
    <citation type="journal article" date="2014" name="ISME J.">
        <title>Trehalose/2-sulfotrehalose biosynthesis and glycine-betaine uptake are widely spread mechanisms for osmoadaptation in the Halobacteriales.</title>
        <authorList>
            <person name="Youssef N.H."/>
            <person name="Savage-Ashlock K.N."/>
            <person name="McCully A.L."/>
            <person name="Luedtke B."/>
            <person name="Shaw E.I."/>
            <person name="Hoff W.D."/>
            <person name="Elshahed M.S."/>
        </authorList>
    </citation>
    <scope>NUCLEOTIDE SEQUENCE [LARGE SCALE GENOMIC DNA]</scope>
    <source>
        <strain evidence="2 4">DX253</strain>
    </source>
</reference>
<feature type="transmembrane region" description="Helical" evidence="1">
    <location>
        <begin position="46"/>
        <end position="67"/>
    </location>
</feature>
<evidence type="ECO:0000313" key="4">
    <source>
        <dbReference type="Proteomes" id="UP000003751"/>
    </source>
</evidence>
<dbReference type="OrthoDB" id="312756at2157"/>
<keyword evidence="1" id="KW-0812">Transmembrane</keyword>
<gene>
    <name evidence="3" type="ORF">SAMN05444342_1758</name>
    <name evidence="2" type="ORF">ZOD2009_22147</name>
</gene>
<sequence>MGGDLLIDLDEESWIALAKYNLLLTTLFGLLTLGTKYAWGSDALLLVENGALTLVFGSVQTYCWLVAPRA</sequence>
<name>E7R035_HALPU</name>